<evidence type="ECO:0000313" key="3">
    <source>
        <dbReference type="EMBL" id="KYQ49827.1"/>
    </source>
</evidence>
<feature type="domain" description="Peptidase M12B propeptide" evidence="2">
    <location>
        <begin position="14"/>
        <end position="110"/>
    </location>
</feature>
<dbReference type="Pfam" id="PF01562">
    <property type="entry name" value="Pep_M12B_propep"/>
    <property type="match status" value="1"/>
</dbReference>
<dbReference type="PANTHER" id="PTHR11905">
    <property type="entry name" value="ADAM A DISINTEGRIN AND METALLOPROTEASE DOMAIN"/>
    <property type="match status" value="1"/>
</dbReference>
<dbReference type="EMBL" id="KQ982851">
    <property type="protein sequence ID" value="KYQ49827.1"/>
    <property type="molecule type" value="Genomic_DNA"/>
</dbReference>
<sequence length="238" mass="28021">GRYTRAVDLPNEHEIVIPRKVRSDGSFISHQIPHHFERSSLYRNRTTGDDAVHYRLRIDHEEHHIELYPNRRLLGPGAVIEKRRGSQDFFNNIQLKRLRDMQCHYRARVRNQSEVSALSTCYGLVGYIKMKHTWYMIEPLAGHDVTKEMEHPHIVYKRNSDEYQADAMQNLCSVIGETSKIISKRALNPQKRMPARSIDNKSYTLELLVVLDKSLLDYHKEREFDIENYILTLFNMAS</sequence>
<keyword evidence="3" id="KW-0401">Integrin</keyword>
<dbReference type="PANTHER" id="PTHR11905:SF256">
    <property type="entry name" value="PEPTIDASE M12B DOMAIN-CONTAINING PROTEIN"/>
    <property type="match status" value="1"/>
</dbReference>
<keyword evidence="4" id="KW-1185">Reference proteome</keyword>
<evidence type="ECO:0000313" key="4">
    <source>
        <dbReference type="Proteomes" id="UP000075809"/>
    </source>
</evidence>
<gene>
    <name evidence="3" type="ORF">ALC60_11002</name>
</gene>
<dbReference type="InterPro" id="IPR002870">
    <property type="entry name" value="Peptidase_M12B_N"/>
</dbReference>
<name>A0A151WPT9_9HYME</name>
<reference evidence="3 4" key="1">
    <citation type="submission" date="2015-09" db="EMBL/GenBank/DDBJ databases">
        <title>Trachymyrmex zeteki WGS genome.</title>
        <authorList>
            <person name="Nygaard S."/>
            <person name="Hu H."/>
            <person name="Boomsma J."/>
            <person name="Zhang G."/>
        </authorList>
    </citation>
    <scope>NUCLEOTIDE SEQUENCE [LARGE SCALE GENOMIC DNA]</scope>
    <source>
        <strain evidence="3">Tzet28-1</strain>
        <tissue evidence="3">Whole body</tissue>
    </source>
</reference>
<keyword evidence="1" id="KW-1015">Disulfide bond</keyword>
<dbReference type="GO" id="GO:0007229">
    <property type="term" value="P:integrin-mediated signaling pathway"/>
    <property type="evidence" value="ECO:0007669"/>
    <property type="project" value="UniProtKB-KW"/>
</dbReference>
<organism evidence="3 4">
    <name type="scientific">Mycetomoellerius zeteki</name>
    <dbReference type="NCBI Taxonomy" id="64791"/>
    <lineage>
        <taxon>Eukaryota</taxon>
        <taxon>Metazoa</taxon>
        <taxon>Ecdysozoa</taxon>
        <taxon>Arthropoda</taxon>
        <taxon>Hexapoda</taxon>
        <taxon>Insecta</taxon>
        <taxon>Pterygota</taxon>
        <taxon>Neoptera</taxon>
        <taxon>Endopterygota</taxon>
        <taxon>Hymenoptera</taxon>
        <taxon>Apocrita</taxon>
        <taxon>Aculeata</taxon>
        <taxon>Formicoidea</taxon>
        <taxon>Formicidae</taxon>
        <taxon>Myrmicinae</taxon>
        <taxon>Mycetomoellerius</taxon>
    </lineage>
</organism>
<dbReference type="AlphaFoldDB" id="A0A151WPT9"/>
<accession>A0A151WPT9</accession>
<dbReference type="STRING" id="64791.A0A151WPT9"/>
<feature type="non-terminal residue" evidence="3">
    <location>
        <position position="1"/>
    </location>
</feature>
<dbReference type="Proteomes" id="UP000075809">
    <property type="component" value="Unassembled WGS sequence"/>
</dbReference>
<protein>
    <submittedName>
        <fullName evidence="3">A disintegrin and metalloproteinase with thrombospondin motifs 12</fullName>
    </submittedName>
</protein>
<evidence type="ECO:0000256" key="1">
    <source>
        <dbReference type="ARBA" id="ARBA00023157"/>
    </source>
</evidence>
<evidence type="ECO:0000259" key="2">
    <source>
        <dbReference type="Pfam" id="PF01562"/>
    </source>
</evidence>
<proteinExistence type="predicted"/>